<evidence type="ECO:0000256" key="4">
    <source>
        <dbReference type="ARBA" id="ARBA00022691"/>
    </source>
</evidence>
<proteinExistence type="inferred from homology"/>
<evidence type="ECO:0000313" key="6">
    <source>
        <dbReference type="EMBL" id="LAB64617.1"/>
    </source>
</evidence>
<dbReference type="PANTHER" id="PTHR22809">
    <property type="entry name" value="METHYLTRANSFERASE-RELATED"/>
    <property type="match status" value="1"/>
</dbReference>
<keyword evidence="4" id="KW-0949">S-adenosyl-L-methionine</keyword>
<keyword evidence="2" id="KW-0489">Methyltransferase</keyword>
<reference evidence="6" key="1">
    <citation type="submission" date="2017-07" db="EMBL/GenBank/DDBJ databases">
        <authorList>
            <person name="Mikheyev A."/>
            <person name="Grau M."/>
        </authorList>
    </citation>
    <scope>NUCLEOTIDE SEQUENCE</scope>
    <source>
        <tissue evidence="6">Venom_gland</tissue>
    </source>
</reference>
<dbReference type="InterPro" id="IPR026113">
    <property type="entry name" value="METTL2/6/8-like"/>
</dbReference>
<dbReference type="PANTHER" id="PTHR22809:SF4">
    <property type="entry name" value="TRNA N(3)-METHYLCYTIDINE METHYLTRANSFERASE METTL2A-RELATED"/>
    <property type="match status" value="1"/>
</dbReference>
<dbReference type="SUPFAM" id="SSF53335">
    <property type="entry name" value="S-adenosyl-L-methionine-dependent methyltransferases"/>
    <property type="match status" value="1"/>
</dbReference>
<keyword evidence="5" id="KW-0819">tRNA processing</keyword>
<dbReference type="GO" id="GO:0032259">
    <property type="term" value="P:methylation"/>
    <property type="evidence" value="ECO:0007669"/>
    <property type="project" value="UniProtKB-KW"/>
</dbReference>
<evidence type="ECO:0000256" key="2">
    <source>
        <dbReference type="ARBA" id="ARBA00022603"/>
    </source>
</evidence>
<evidence type="ECO:0000256" key="5">
    <source>
        <dbReference type="ARBA" id="ARBA00022694"/>
    </source>
</evidence>
<name>A0A2D4Q326_MICSU</name>
<evidence type="ECO:0000256" key="1">
    <source>
        <dbReference type="ARBA" id="ARBA00009725"/>
    </source>
</evidence>
<evidence type="ECO:0000256" key="3">
    <source>
        <dbReference type="ARBA" id="ARBA00022679"/>
    </source>
</evidence>
<dbReference type="InterPro" id="IPR029063">
    <property type="entry name" value="SAM-dependent_MTases_sf"/>
</dbReference>
<dbReference type="GO" id="GO:0052735">
    <property type="term" value="F:tRNA (cytidine-3-)-methyltransferase activity"/>
    <property type="evidence" value="ECO:0007669"/>
    <property type="project" value="TreeGrafter"/>
</dbReference>
<dbReference type="GO" id="GO:0008033">
    <property type="term" value="P:tRNA processing"/>
    <property type="evidence" value="ECO:0007669"/>
    <property type="project" value="UniProtKB-KW"/>
</dbReference>
<sequence length="135" mass="15718">MYWDDFYKTHESGFFKDRHWLFTEFPELAPNHAHGQIAIHNSKETMKNIKNSSLRSYSDKLCTRDNKDLEHLDPERKDNSNITHQLQSENKMISQLQEEKVIKDVDFPGSSAMYRILEVGCGAGNTVFPILQTNK</sequence>
<protein>
    <recommendedName>
        <fullName evidence="7">Methyltransferase type 12 domain-containing protein</fullName>
    </recommendedName>
</protein>
<dbReference type="AlphaFoldDB" id="A0A2D4Q326"/>
<keyword evidence="3" id="KW-0808">Transferase</keyword>
<accession>A0A2D4Q326</accession>
<comment type="similarity">
    <text evidence="1">Belongs to the methyltransferase superfamily. METL family.</text>
</comment>
<reference evidence="6" key="2">
    <citation type="submission" date="2017-11" db="EMBL/GenBank/DDBJ databases">
        <title>Coralsnake Venomics: Analyses of Venom Gland Transcriptomes and Proteomes of Six Brazilian Taxa.</title>
        <authorList>
            <person name="Aird S.D."/>
            <person name="Jorge da Silva N."/>
            <person name="Qiu L."/>
            <person name="Villar-Briones A."/>
            <person name="Aparecida-Saddi V."/>
            <person name="Campos-Telles M.P."/>
            <person name="Grau M."/>
            <person name="Mikheyev A.S."/>
        </authorList>
    </citation>
    <scope>NUCLEOTIDE SEQUENCE</scope>
    <source>
        <tissue evidence="6">Venom_gland</tissue>
    </source>
</reference>
<evidence type="ECO:0008006" key="7">
    <source>
        <dbReference type="Google" id="ProtNLM"/>
    </source>
</evidence>
<organism evidence="6">
    <name type="scientific">Micrurus surinamensis</name>
    <name type="common">Surinam coral snake</name>
    <dbReference type="NCBI Taxonomy" id="129470"/>
    <lineage>
        <taxon>Eukaryota</taxon>
        <taxon>Metazoa</taxon>
        <taxon>Chordata</taxon>
        <taxon>Craniata</taxon>
        <taxon>Vertebrata</taxon>
        <taxon>Euteleostomi</taxon>
        <taxon>Lepidosauria</taxon>
        <taxon>Squamata</taxon>
        <taxon>Bifurcata</taxon>
        <taxon>Unidentata</taxon>
        <taxon>Episquamata</taxon>
        <taxon>Toxicofera</taxon>
        <taxon>Serpentes</taxon>
        <taxon>Colubroidea</taxon>
        <taxon>Elapidae</taxon>
        <taxon>Elapinae</taxon>
        <taxon>Micrurus</taxon>
    </lineage>
</organism>
<dbReference type="EMBL" id="IACN01114320">
    <property type="protein sequence ID" value="LAB64617.1"/>
    <property type="molecule type" value="Transcribed_RNA"/>
</dbReference>